<dbReference type="SUPFAM" id="SSF52540">
    <property type="entry name" value="P-loop containing nucleoside triphosphate hydrolases"/>
    <property type="match status" value="1"/>
</dbReference>
<evidence type="ECO:0000256" key="3">
    <source>
        <dbReference type="ARBA" id="ARBA00022741"/>
    </source>
</evidence>
<keyword evidence="5 7" id="KW-0067">ATP-binding</keyword>
<dbReference type="InterPro" id="IPR000623">
    <property type="entry name" value="Shikimate_kinase/TSH1"/>
</dbReference>
<dbReference type="GO" id="GO:0009423">
    <property type="term" value="P:chorismate biosynthetic process"/>
    <property type="evidence" value="ECO:0007669"/>
    <property type="project" value="UniProtKB-UniRule"/>
</dbReference>
<protein>
    <recommendedName>
        <fullName evidence="7">Shikimate kinase</fullName>
        <shortName evidence="7">SK</shortName>
        <ecNumber evidence="7">2.7.1.71</ecNumber>
    </recommendedName>
</protein>
<feature type="binding site" evidence="7">
    <location>
        <position position="82"/>
    </location>
    <ligand>
        <name>substrate</name>
    </ligand>
</feature>
<dbReference type="InterPro" id="IPR027417">
    <property type="entry name" value="P-loop_NTPase"/>
</dbReference>
<feature type="binding site" evidence="7">
    <location>
        <position position="136"/>
    </location>
    <ligand>
        <name>substrate</name>
    </ligand>
</feature>
<dbReference type="HAMAP" id="MF_00109">
    <property type="entry name" value="Shikimate_kinase"/>
    <property type="match status" value="1"/>
</dbReference>
<feature type="binding site" evidence="7">
    <location>
        <position position="119"/>
    </location>
    <ligand>
        <name>ATP</name>
        <dbReference type="ChEBI" id="CHEBI:30616"/>
    </ligand>
</feature>
<feature type="binding site" evidence="7">
    <location>
        <position position="19"/>
    </location>
    <ligand>
        <name>Mg(2+)</name>
        <dbReference type="ChEBI" id="CHEBI:18420"/>
    </ligand>
</feature>
<keyword evidence="7" id="KW-0479">Metal-binding</keyword>
<dbReference type="GO" id="GO:0000287">
    <property type="term" value="F:magnesium ion binding"/>
    <property type="evidence" value="ECO:0007669"/>
    <property type="project" value="UniProtKB-UniRule"/>
</dbReference>
<keyword evidence="3 7" id="KW-0547">Nucleotide-binding</keyword>
<comment type="similarity">
    <text evidence="7">Belongs to the shikimate kinase family.</text>
</comment>
<dbReference type="PRINTS" id="PR01100">
    <property type="entry name" value="SHIKIMTKNASE"/>
</dbReference>
<feature type="binding site" evidence="7">
    <location>
        <position position="37"/>
    </location>
    <ligand>
        <name>substrate</name>
    </ligand>
</feature>
<keyword evidence="1 7" id="KW-0028">Amino-acid biosynthesis</keyword>
<dbReference type="GO" id="GO:0005829">
    <property type="term" value="C:cytosol"/>
    <property type="evidence" value="ECO:0007669"/>
    <property type="project" value="TreeGrafter"/>
</dbReference>
<sequence>MESVKNKIAIIGMPGCGKTTLGKLLAKELQYNFCDMDSYIEKISDKTIPELFNEGEEVFREWESKACIDLVKKERIIISCGGGVVKKDENIEAFQKDCVILFIDRSVEDIIKDVNVSSRPLLKDGTFKLYEIYDERYNMYKKAAHVIIGNSGPVKEVIKKIKLLLQNKIKE</sequence>
<comment type="function">
    <text evidence="7">Catalyzes the specific phosphorylation of the 3-hydroxyl group of shikimic acid using ATP as a cosubstrate.</text>
</comment>
<comment type="pathway">
    <text evidence="7">Metabolic intermediate biosynthesis; chorismate biosynthesis; chorismate from D-erythrose 4-phosphate and phosphoenolpyruvate: step 5/7.</text>
</comment>
<feature type="binding site" evidence="7">
    <location>
        <position position="60"/>
    </location>
    <ligand>
        <name>substrate</name>
    </ligand>
</feature>
<dbReference type="PANTHER" id="PTHR21087">
    <property type="entry name" value="SHIKIMATE KINASE"/>
    <property type="match status" value="1"/>
</dbReference>
<dbReference type="InterPro" id="IPR031322">
    <property type="entry name" value="Shikimate/glucono_kinase"/>
</dbReference>
<comment type="caution">
    <text evidence="8">The sequence shown here is derived from an EMBL/GenBank/DDBJ whole genome shotgun (WGS) entry which is preliminary data.</text>
</comment>
<accession>A0A2T0BGL2</accession>
<keyword evidence="4 7" id="KW-0418">Kinase</keyword>
<proteinExistence type="inferred from homology"/>
<dbReference type="UniPathway" id="UPA00053">
    <property type="reaction ID" value="UER00088"/>
</dbReference>
<comment type="cofactor">
    <cofactor evidence="7">
        <name>Mg(2+)</name>
        <dbReference type="ChEBI" id="CHEBI:18420"/>
    </cofactor>
    <text evidence="7">Binds 1 Mg(2+) ion per subunit.</text>
</comment>
<keyword evidence="6 7" id="KW-0057">Aromatic amino acid biosynthesis</keyword>
<evidence type="ECO:0000256" key="6">
    <source>
        <dbReference type="ARBA" id="ARBA00023141"/>
    </source>
</evidence>
<dbReference type="GO" id="GO:0009073">
    <property type="term" value="P:aromatic amino acid family biosynthetic process"/>
    <property type="evidence" value="ECO:0007669"/>
    <property type="project" value="UniProtKB-KW"/>
</dbReference>
<dbReference type="RefSeq" id="WP_242980585.1">
    <property type="nucleotide sequence ID" value="NZ_PVXQ01000010.1"/>
</dbReference>
<evidence type="ECO:0000256" key="7">
    <source>
        <dbReference type="HAMAP-Rule" id="MF_00109"/>
    </source>
</evidence>
<evidence type="ECO:0000256" key="4">
    <source>
        <dbReference type="ARBA" id="ARBA00022777"/>
    </source>
</evidence>
<evidence type="ECO:0000313" key="9">
    <source>
        <dbReference type="Proteomes" id="UP000239471"/>
    </source>
</evidence>
<keyword evidence="7" id="KW-0460">Magnesium</keyword>
<keyword evidence="7" id="KW-0963">Cytoplasm</keyword>
<dbReference type="GO" id="GO:0004765">
    <property type="term" value="F:shikimate kinase activity"/>
    <property type="evidence" value="ECO:0007669"/>
    <property type="project" value="UniProtKB-UniRule"/>
</dbReference>
<gene>
    <name evidence="7 8" type="primary">aroK</name>
    <name evidence="8" type="ORF">CLVI_12580</name>
</gene>
<evidence type="ECO:0000256" key="1">
    <source>
        <dbReference type="ARBA" id="ARBA00022605"/>
    </source>
</evidence>
<feature type="binding site" evidence="7">
    <location>
        <begin position="15"/>
        <end position="20"/>
    </location>
    <ligand>
        <name>ATP</name>
        <dbReference type="ChEBI" id="CHEBI:30616"/>
    </ligand>
</feature>
<keyword evidence="9" id="KW-1185">Reference proteome</keyword>
<reference evidence="8 9" key="1">
    <citation type="submission" date="2018-03" db="EMBL/GenBank/DDBJ databases">
        <title>Genome sequence of Clostridium vincentii DSM 10228.</title>
        <authorList>
            <person name="Poehlein A."/>
            <person name="Daniel R."/>
        </authorList>
    </citation>
    <scope>NUCLEOTIDE SEQUENCE [LARGE SCALE GENOMIC DNA]</scope>
    <source>
        <strain evidence="8 9">DSM 10228</strain>
    </source>
</reference>
<dbReference type="Pfam" id="PF01202">
    <property type="entry name" value="SKI"/>
    <property type="match status" value="1"/>
</dbReference>
<dbReference type="EMBL" id="PVXQ01000010">
    <property type="protein sequence ID" value="PRR83009.1"/>
    <property type="molecule type" value="Genomic_DNA"/>
</dbReference>
<dbReference type="CDD" id="cd00464">
    <property type="entry name" value="SK"/>
    <property type="match status" value="1"/>
</dbReference>
<comment type="subunit">
    <text evidence="7">Monomer.</text>
</comment>
<comment type="catalytic activity">
    <reaction evidence="7">
        <text>shikimate + ATP = 3-phosphoshikimate + ADP + H(+)</text>
        <dbReference type="Rhea" id="RHEA:13121"/>
        <dbReference type="ChEBI" id="CHEBI:15378"/>
        <dbReference type="ChEBI" id="CHEBI:30616"/>
        <dbReference type="ChEBI" id="CHEBI:36208"/>
        <dbReference type="ChEBI" id="CHEBI:145989"/>
        <dbReference type="ChEBI" id="CHEBI:456216"/>
        <dbReference type="EC" id="2.7.1.71"/>
    </reaction>
</comment>
<name>A0A2T0BGL2_9CLOT</name>
<comment type="caution">
    <text evidence="7">Lacks conserved residue(s) required for the propagation of feature annotation.</text>
</comment>
<dbReference type="Gene3D" id="3.40.50.300">
    <property type="entry name" value="P-loop containing nucleotide triphosphate hydrolases"/>
    <property type="match status" value="1"/>
</dbReference>
<comment type="subcellular location">
    <subcellularLocation>
        <location evidence="7">Cytoplasm</location>
    </subcellularLocation>
</comment>
<dbReference type="EC" id="2.7.1.71" evidence="7"/>
<organism evidence="8 9">
    <name type="scientific">Clostridium vincentii</name>
    <dbReference type="NCBI Taxonomy" id="52704"/>
    <lineage>
        <taxon>Bacteria</taxon>
        <taxon>Bacillati</taxon>
        <taxon>Bacillota</taxon>
        <taxon>Clostridia</taxon>
        <taxon>Eubacteriales</taxon>
        <taxon>Clostridiaceae</taxon>
        <taxon>Clostridium</taxon>
    </lineage>
</organism>
<evidence type="ECO:0000313" key="8">
    <source>
        <dbReference type="EMBL" id="PRR83009.1"/>
    </source>
</evidence>
<dbReference type="PANTHER" id="PTHR21087:SF16">
    <property type="entry name" value="SHIKIMATE KINASE 1, CHLOROPLASTIC"/>
    <property type="match status" value="1"/>
</dbReference>
<evidence type="ECO:0000256" key="2">
    <source>
        <dbReference type="ARBA" id="ARBA00022679"/>
    </source>
</evidence>
<dbReference type="GO" id="GO:0008652">
    <property type="term" value="P:amino acid biosynthetic process"/>
    <property type="evidence" value="ECO:0007669"/>
    <property type="project" value="UniProtKB-KW"/>
</dbReference>
<dbReference type="GO" id="GO:0005524">
    <property type="term" value="F:ATP binding"/>
    <property type="evidence" value="ECO:0007669"/>
    <property type="project" value="UniProtKB-UniRule"/>
</dbReference>
<dbReference type="AlphaFoldDB" id="A0A2T0BGL2"/>
<evidence type="ECO:0000256" key="5">
    <source>
        <dbReference type="ARBA" id="ARBA00022840"/>
    </source>
</evidence>
<keyword evidence="2 7" id="KW-0808">Transferase</keyword>
<dbReference type="Proteomes" id="UP000239471">
    <property type="component" value="Unassembled WGS sequence"/>
</dbReference>